<keyword evidence="4 6" id="KW-0472">Membrane</keyword>
<comment type="caution">
    <text evidence="7">The sequence shown here is derived from an EMBL/GenBank/DDBJ whole genome shotgun (WGS) entry which is preliminary data.</text>
</comment>
<dbReference type="GO" id="GO:0007189">
    <property type="term" value="P:adenylate cyclase-activating G protein-coupled receptor signaling pathway"/>
    <property type="evidence" value="ECO:0007669"/>
    <property type="project" value="TreeGrafter"/>
</dbReference>
<evidence type="ECO:0000256" key="4">
    <source>
        <dbReference type="ARBA" id="ARBA00023136"/>
    </source>
</evidence>
<dbReference type="SUPFAM" id="SSF81321">
    <property type="entry name" value="Family A G protein-coupled receptor-like"/>
    <property type="match status" value="1"/>
</dbReference>
<sequence length="352" mass="41395">MTFEKLKDQVTLVFVILCVLGYLQIIIVYLKFGYLKRLNGKLLFTLSVYDFLSSCTFFLPGSANKTLCKFQTYISCFLTVLPPFWCATIALLTYLVLTRRYSNQQLEKLYRYLHIIGLLGSTVWMIITILYTTPHPVTVYWCTVHGDLLLAEYIWYWVAILICFIFSICSLVSFRQISKEFDKLNRQTKHETNVIQLRMMSVPLVFIWCYIWSTIERMIEIRNKKPPVWVQWMQIINFSLSGIILCLIFIWFSSGVRSHLVDWLLCKNRRLIQLNKNNREGLKKKKKKNYKYYTKQEKKEDKSFFSDSQSVSISDSSNSFDFESDLSSSSSFHSSQSYSDRVSSSLSDPNYN</sequence>
<feature type="transmembrane region" description="Helical" evidence="6">
    <location>
        <begin position="195"/>
        <end position="215"/>
    </location>
</feature>
<keyword evidence="2 6" id="KW-0812">Transmembrane</keyword>
<dbReference type="AlphaFoldDB" id="A0AAV8A253"/>
<keyword evidence="7" id="KW-0675">Receptor</keyword>
<feature type="transmembrane region" description="Helical" evidence="6">
    <location>
        <begin position="109"/>
        <end position="133"/>
    </location>
</feature>
<dbReference type="EMBL" id="JANTQA010000015">
    <property type="protein sequence ID" value="KAJ3448358.1"/>
    <property type="molecule type" value="Genomic_DNA"/>
</dbReference>
<organism evidence="7 8">
    <name type="scientific">Anaeramoeba flamelloides</name>
    <dbReference type="NCBI Taxonomy" id="1746091"/>
    <lineage>
        <taxon>Eukaryota</taxon>
        <taxon>Metamonada</taxon>
        <taxon>Anaeramoebidae</taxon>
        <taxon>Anaeramoeba</taxon>
    </lineage>
</organism>
<evidence type="ECO:0000256" key="1">
    <source>
        <dbReference type="ARBA" id="ARBA00004141"/>
    </source>
</evidence>
<dbReference type="GO" id="GO:0004930">
    <property type="term" value="F:G protein-coupled receptor activity"/>
    <property type="evidence" value="ECO:0007669"/>
    <property type="project" value="TreeGrafter"/>
</dbReference>
<evidence type="ECO:0000313" key="8">
    <source>
        <dbReference type="Proteomes" id="UP001146793"/>
    </source>
</evidence>
<feature type="transmembrane region" description="Helical" evidence="6">
    <location>
        <begin position="153"/>
        <end position="174"/>
    </location>
</feature>
<dbReference type="GO" id="GO:0005886">
    <property type="term" value="C:plasma membrane"/>
    <property type="evidence" value="ECO:0007669"/>
    <property type="project" value="TreeGrafter"/>
</dbReference>
<feature type="transmembrane region" description="Helical" evidence="6">
    <location>
        <begin position="235"/>
        <end position="252"/>
    </location>
</feature>
<protein>
    <submittedName>
        <fullName evidence="7">G protein-coupled receptor</fullName>
    </submittedName>
</protein>
<evidence type="ECO:0000313" key="7">
    <source>
        <dbReference type="EMBL" id="KAJ3448358.1"/>
    </source>
</evidence>
<gene>
    <name evidence="7" type="ORF">M0812_00837</name>
</gene>
<comment type="subcellular location">
    <subcellularLocation>
        <location evidence="1">Membrane</location>
        <topology evidence="1">Multi-pass membrane protein</topology>
    </subcellularLocation>
</comment>
<accession>A0AAV8A253</accession>
<feature type="compositionally biased region" description="Low complexity" evidence="5">
    <location>
        <begin position="305"/>
        <end position="352"/>
    </location>
</feature>
<dbReference type="PRINTS" id="PR02001">
    <property type="entry name" value="GCR1CAMPR"/>
</dbReference>
<evidence type="ECO:0000256" key="2">
    <source>
        <dbReference type="ARBA" id="ARBA00022692"/>
    </source>
</evidence>
<dbReference type="InterPro" id="IPR022343">
    <property type="entry name" value="GCR1-cAMP_receptor"/>
</dbReference>
<feature type="region of interest" description="Disordered" evidence="5">
    <location>
        <begin position="299"/>
        <end position="352"/>
    </location>
</feature>
<evidence type="ECO:0000256" key="3">
    <source>
        <dbReference type="ARBA" id="ARBA00022989"/>
    </source>
</evidence>
<dbReference type="PANTHER" id="PTHR23112:SF0">
    <property type="entry name" value="TRANSMEMBRANE PROTEIN 116"/>
    <property type="match status" value="1"/>
</dbReference>
<feature type="transmembrane region" description="Helical" evidence="6">
    <location>
        <begin position="72"/>
        <end position="97"/>
    </location>
</feature>
<dbReference type="Gene3D" id="1.20.1070.10">
    <property type="entry name" value="Rhodopsin 7-helix transmembrane proteins"/>
    <property type="match status" value="1"/>
</dbReference>
<feature type="transmembrane region" description="Helical" evidence="6">
    <location>
        <begin position="42"/>
        <end position="60"/>
    </location>
</feature>
<name>A0AAV8A253_9EUKA</name>
<dbReference type="PANTHER" id="PTHR23112">
    <property type="entry name" value="G PROTEIN-COUPLED RECEPTOR 157-RELATED"/>
    <property type="match status" value="1"/>
</dbReference>
<proteinExistence type="predicted"/>
<evidence type="ECO:0000256" key="5">
    <source>
        <dbReference type="SAM" id="MobiDB-lite"/>
    </source>
</evidence>
<feature type="transmembrane region" description="Helical" evidence="6">
    <location>
        <begin position="12"/>
        <end position="30"/>
    </location>
</feature>
<reference evidence="7" key="1">
    <citation type="submission" date="2022-08" db="EMBL/GenBank/DDBJ databases">
        <title>Novel sulphate-reducing endosymbionts in the free-living metamonad Anaeramoeba.</title>
        <authorList>
            <person name="Jerlstrom-Hultqvist J."/>
            <person name="Cepicka I."/>
            <person name="Gallot-Lavallee L."/>
            <person name="Salas-Leiva D."/>
            <person name="Curtis B.A."/>
            <person name="Zahonova K."/>
            <person name="Pipaliya S."/>
            <person name="Dacks J."/>
            <person name="Roger A.J."/>
        </authorList>
    </citation>
    <scope>NUCLEOTIDE SEQUENCE</scope>
    <source>
        <strain evidence="7">Busselton2</strain>
    </source>
</reference>
<evidence type="ECO:0000256" key="6">
    <source>
        <dbReference type="SAM" id="Phobius"/>
    </source>
</evidence>
<dbReference type="Proteomes" id="UP001146793">
    <property type="component" value="Unassembled WGS sequence"/>
</dbReference>
<keyword evidence="3 6" id="KW-1133">Transmembrane helix</keyword>